<keyword evidence="10 16" id="KW-0238">DNA-binding</keyword>
<dbReference type="GO" id="GO:0039648">
    <property type="term" value="P:symbiont-mediated perturbation of host ubiquitin-like protein modification"/>
    <property type="evidence" value="ECO:0007669"/>
    <property type="project" value="UniProtKB-UniRule"/>
</dbReference>
<reference evidence="18" key="1">
    <citation type="submission" date="2019-10" db="EMBL/GenBank/DDBJ databases">
        <title>The Characterization of Two Novel Neotropical Primate Papillomaviruses Support the Ancient Intrahost Viral Diversity Model.</title>
        <authorList>
            <person name="D'arc M."/>
            <person name="Moreira F.R.R."/>
            <person name="Dias C.A."/>
            <person name="Souza A.R."/>
            <person name="Soares M.A."/>
            <person name="Tavares M."/>
            <person name="Santos A.F.A."/>
        </authorList>
    </citation>
    <scope>NUCLEOTIDE SEQUENCE</scope>
</reference>
<evidence type="ECO:0000256" key="10">
    <source>
        <dbReference type="ARBA" id="ARBA00023125"/>
    </source>
</evidence>
<dbReference type="SUPFAM" id="SSF161229">
    <property type="entry name" value="E6 C-terminal domain-like"/>
    <property type="match status" value="2"/>
</dbReference>
<keyword evidence="8 16" id="KW-0862">Zinc</keyword>
<dbReference type="GO" id="GO:0052150">
    <property type="term" value="P:symbiont-mediated perturbation of host apoptosis"/>
    <property type="evidence" value="ECO:0007669"/>
    <property type="project" value="UniProtKB-KW"/>
</dbReference>
<dbReference type="EMBL" id="MN535763">
    <property type="protein sequence ID" value="QIA98986.1"/>
    <property type="molecule type" value="Genomic_DNA"/>
</dbReference>
<keyword evidence="11 16" id="KW-0010">Activator</keyword>
<feature type="zinc finger region" evidence="16">
    <location>
        <begin position="101"/>
        <end position="137"/>
    </location>
</feature>
<dbReference type="Pfam" id="PF00518">
    <property type="entry name" value="E6"/>
    <property type="match status" value="1"/>
</dbReference>
<keyword evidence="6 16" id="KW-0479">Metal-binding</keyword>
<evidence type="ECO:0000256" key="11">
    <source>
        <dbReference type="ARBA" id="ARBA00023159"/>
    </source>
</evidence>
<dbReference type="Gene3D" id="3.30.240.40">
    <property type="entry name" value="E6 early regulatory protein"/>
    <property type="match status" value="2"/>
</dbReference>
<comment type="function">
    <text evidence="16">Plays a major role in the induction and maintenance of cellular transformation. E6 associates with host UBE3A/E6-AP ubiquitin-protein ligase and modulates its activity. Protects host keratinocytes from apoptosis by mediating the degradation of host BAK1. May also inhibit host immune response.</text>
</comment>
<dbReference type="GO" id="GO:0006351">
    <property type="term" value="P:DNA-templated transcription"/>
    <property type="evidence" value="ECO:0007669"/>
    <property type="project" value="UniProtKB-UniRule"/>
</dbReference>
<evidence type="ECO:0000256" key="9">
    <source>
        <dbReference type="ARBA" id="ARBA00023015"/>
    </source>
</evidence>
<evidence type="ECO:0000256" key="16">
    <source>
        <dbReference type="HAMAP-Rule" id="MF_04006"/>
    </source>
</evidence>
<name>A0A6C0T9K5_9PAPI</name>
<comment type="caution">
    <text evidence="16">Lacks conserved residue(s) required for the propagation of feature annotation.</text>
</comment>
<evidence type="ECO:0000256" key="12">
    <source>
        <dbReference type="ARBA" id="ARBA00023163"/>
    </source>
</evidence>
<comment type="subcellular location">
    <subcellularLocation>
        <location evidence="16 17">Host cytoplasm</location>
    </subcellularLocation>
    <subcellularLocation>
        <location evidence="16 17">Host nucleus</location>
    </subcellularLocation>
</comment>
<dbReference type="InterPro" id="IPR001334">
    <property type="entry name" value="E6"/>
</dbReference>
<protein>
    <recommendedName>
        <fullName evidence="16 17">Protein E6</fullName>
    </recommendedName>
</protein>
<dbReference type="GO" id="GO:0042025">
    <property type="term" value="C:host cell nucleus"/>
    <property type="evidence" value="ECO:0007669"/>
    <property type="project" value="UniProtKB-SubCell"/>
</dbReference>
<proteinExistence type="inferred from homology"/>
<keyword evidence="5 16" id="KW-1090">Inhibition of host innate immune response by virus</keyword>
<dbReference type="GO" id="GO:0039502">
    <property type="term" value="P:symbiont-mediated suppression of host type I interferon-mediated signaling pathway"/>
    <property type="evidence" value="ECO:0007669"/>
    <property type="project" value="UniProtKB-UniRule"/>
</dbReference>
<keyword evidence="3 16" id="KW-1048">Host nucleus</keyword>
<evidence type="ECO:0000256" key="17">
    <source>
        <dbReference type="RuleBase" id="RU363123"/>
    </source>
</evidence>
<dbReference type="GO" id="GO:0003677">
    <property type="term" value="F:DNA binding"/>
    <property type="evidence" value="ECO:0007669"/>
    <property type="project" value="UniProtKB-UniRule"/>
</dbReference>
<keyword evidence="4 16" id="KW-0945">Host-virus interaction</keyword>
<evidence type="ECO:0000256" key="13">
    <source>
        <dbReference type="ARBA" id="ARBA00023200"/>
    </source>
</evidence>
<comment type="similarity">
    <text evidence="1 16 17">Belongs to the papillomaviridae E6 protein family.</text>
</comment>
<evidence type="ECO:0000256" key="15">
    <source>
        <dbReference type="ARBA" id="ARBA00023323"/>
    </source>
</evidence>
<dbReference type="InterPro" id="IPR038575">
    <property type="entry name" value="E6_sf"/>
</dbReference>
<keyword evidence="2 16" id="KW-0244">Early protein</keyword>
<evidence type="ECO:0000256" key="8">
    <source>
        <dbReference type="ARBA" id="ARBA00022833"/>
    </source>
</evidence>
<dbReference type="HAMAP" id="MF_04006">
    <property type="entry name" value="HPV_E6"/>
    <property type="match status" value="1"/>
</dbReference>
<accession>A0A6C0T9K5</accession>
<organism evidence="18">
    <name type="scientific">Callithrix penicillata papillomavirus type 1</name>
    <dbReference type="NCBI Taxonomy" id="2704503"/>
    <lineage>
        <taxon>Viruses</taxon>
        <taxon>Monodnaviria</taxon>
        <taxon>Shotokuvirae</taxon>
        <taxon>Cossaviricota</taxon>
        <taxon>Papovaviricetes</taxon>
        <taxon>Zurhausenvirales</taxon>
        <taxon>Papillomaviridae</taxon>
        <taxon>primate papillomaviruses</taxon>
    </lineage>
</organism>
<keyword evidence="7 16" id="KW-0863">Zinc-finger</keyword>
<evidence type="ECO:0000313" key="18">
    <source>
        <dbReference type="EMBL" id="QIA98986.1"/>
    </source>
</evidence>
<evidence type="ECO:0000256" key="6">
    <source>
        <dbReference type="ARBA" id="ARBA00022723"/>
    </source>
</evidence>
<keyword evidence="13 16" id="KW-1035">Host cytoplasm</keyword>
<evidence type="ECO:0000256" key="14">
    <source>
        <dbReference type="ARBA" id="ARBA00023280"/>
    </source>
</evidence>
<gene>
    <name evidence="16 18" type="primary">E6</name>
</gene>
<evidence type="ECO:0000256" key="2">
    <source>
        <dbReference type="ARBA" id="ARBA00022518"/>
    </source>
</evidence>
<sequence>MANPAPRNLIEYLDRFEETLHTVRLPCIFCKNICTAHDLTDFVRKNLQLVWRGTGSAFAACSSCLKVTAAYEYRVYYQGCIPGDYIEDISGRPISSLCIRCVRCLAELDLAEKLGALVFDLPFLVVRSQWRSYCRNCIVHRV</sequence>
<keyword evidence="12 16" id="KW-0804">Transcription</keyword>
<keyword evidence="15 16" id="KW-1119">Modulation of host cell apoptosis by virus</keyword>
<dbReference type="GO" id="GO:0030430">
    <property type="term" value="C:host cell cytoplasm"/>
    <property type="evidence" value="ECO:0007669"/>
    <property type="project" value="UniProtKB-SubCell"/>
</dbReference>
<comment type="subunit">
    <text evidence="16">Forms homodimers. Interacts with ubiquitin-protein ligase UBE3A/E6-AP; this interaction stimulates UBE3A ubiquitin activity. Interacts with host BAK1.</text>
</comment>
<evidence type="ECO:0000256" key="3">
    <source>
        <dbReference type="ARBA" id="ARBA00022562"/>
    </source>
</evidence>
<keyword evidence="14 16" id="KW-0899">Viral immunoevasion</keyword>
<evidence type="ECO:0000256" key="1">
    <source>
        <dbReference type="ARBA" id="ARBA00006346"/>
    </source>
</evidence>
<keyword evidence="9 16" id="KW-0805">Transcription regulation</keyword>
<dbReference type="Proteomes" id="UP001237300">
    <property type="component" value="Segment"/>
</dbReference>
<dbReference type="GO" id="GO:0052170">
    <property type="term" value="P:symbiont-mediated suppression of host innate immune response"/>
    <property type="evidence" value="ECO:0007669"/>
    <property type="project" value="UniProtKB-KW"/>
</dbReference>
<dbReference type="GO" id="GO:0006355">
    <property type="term" value="P:regulation of DNA-templated transcription"/>
    <property type="evidence" value="ECO:0007669"/>
    <property type="project" value="UniProtKB-UniRule"/>
</dbReference>
<evidence type="ECO:0000256" key="5">
    <source>
        <dbReference type="ARBA" id="ARBA00022632"/>
    </source>
</evidence>
<evidence type="ECO:0000256" key="4">
    <source>
        <dbReference type="ARBA" id="ARBA00022581"/>
    </source>
</evidence>
<dbReference type="GO" id="GO:0008270">
    <property type="term" value="F:zinc ion binding"/>
    <property type="evidence" value="ECO:0007669"/>
    <property type="project" value="UniProtKB-KW"/>
</dbReference>
<evidence type="ECO:0000256" key="7">
    <source>
        <dbReference type="ARBA" id="ARBA00022771"/>
    </source>
</evidence>